<proteinExistence type="predicted"/>
<sequence length="91" mass="10938">MVKLYYLYQIIREFNYRQLILVDNDTSDALLVYFYGRAKRSYLCFVILMKKIKNTYIHLYYTLFSIIDWISLERDKANKVGARVGFNCAND</sequence>
<dbReference type="EMBL" id="CAADRP010002118">
    <property type="protein sequence ID" value="VFU61431.1"/>
    <property type="molecule type" value="Genomic_DNA"/>
</dbReference>
<gene>
    <name evidence="1" type="ORF">SVIM_LOCUS459850</name>
</gene>
<reference evidence="1" key="1">
    <citation type="submission" date="2019-03" db="EMBL/GenBank/DDBJ databases">
        <authorList>
            <person name="Mank J."/>
            <person name="Almeida P."/>
        </authorList>
    </citation>
    <scope>NUCLEOTIDE SEQUENCE</scope>
    <source>
        <strain evidence="1">78183</strain>
    </source>
</reference>
<accession>A0A6N2N3R2</accession>
<evidence type="ECO:0000313" key="1">
    <source>
        <dbReference type="EMBL" id="VFU61431.1"/>
    </source>
</evidence>
<organism evidence="1">
    <name type="scientific">Salix viminalis</name>
    <name type="common">Common osier</name>
    <name type="synonym">Basket willow</name>
    <dbReference type="NCBI Taxonomy" id="40686"/>
    <lineage>
        <taxon>Eukaryota</taxon>
        <taxon>Viridiplantae</taxon>
        <taxon>Streptophyta</taxon>
        <taxon>Embryophyta</taxon>
        <taxon>Tracheophyta</taxon>
        <taxon>Spermatophyta</taxon>
        <taxon>Magnoliopsida</taxon>
        <taxon>eudicotyledons</taxon>
        <taxon>Gunneridae</taxon>
        <taxon>Pentapetalae</taxon>
        <taxon>rosids</taxon>
        <taxon>fabids</taxon>
        <taxon>Malpighiales</taxon>
        <taxon>Salicaceae</taxon>
        <taxon>Saliceae</taxon>
        <taxon>Salix</taxon>
    </lineage>
</organism>
<protein>
    <submittedName>
        <fullName evidence="1">Uncharacterized protein</fullName>
    </submittedName>
</protein>
<dbReference type="AlphaFoldDB" id="A0A6N2N3R2"/>
<name>A0A6N2N3R2_SALVM</name>